<accession>A0AAD5RTF0</accession>
<evidence type="ECO:0000259" key="5">
    <source>
        <dbReference type="SMART" id="SM00563"/>
    </source>
</evidence>
<evidence type="ECO:0000313" key="7">
    <source>
        <dbReference type="Proteomes" id="UP001201980"/>
    </source>
</evidence>
<dbReference type="PANTHER" id="PTHR10983">
    <property type="entry name" value="1-ACYLGLYCEROL-3-PHOSPHATE ACYLTRANSFERASE-RELATED"/>
    <property type="match status" value="1"/>
</dbReference>
<comment type="caution">
    <text evidence="6">The sequence shown here is derived from an EMBL/GenBank/DDBJ whole genome shotgun (WGS) entry which is preliminary data.</text>
</comment>
<dbReference type="AlphaFoldDB" id="A0AAD5RTF0"/>
<sequence length="425" mass="46815">MPSGTCGLTIRNPSPDNAPRGSIFTLCTTATISIVDSGTPHPSTPPADRLPCTVTSRPAPIETFIRNRNESRSNHTGAGPQLTHVRTFKMATITTALTTLRGLALTIPWLLHLLIADMLLSLLLPLKPLLPDLVYNLSSLIAFTVWRSIQVIFETFNSAQITFSGDALPPGESAVVVANHVGWADFYMIQALAIKSGMLSRQRYFAKRELRNVPFLGWGLWAMGMPMVSRNWLRDEKELKRVFEGVIERRWPTWLISFAEGTRFSPLKHAESARFCSANNKPQPKNLLYPRSKGFITTINHLRSAPHVKAVYVLTIAYQKSHPSSSPGAGEGQHGGGVKTGGGSIGKGFQEAPTMWETLSKPNISAGGGGGGGGYKFHANAKRYLMEDLPKGDDEKLAKWLEDRWVEKGEWLEGMKDPGAKEWNR</sequence>
<evidence type="ECO:0000256" key="1">
    <source>
        <dbReference type="ARBA" id="ARBA00008655"/>
    </source>
</evidence>
<dbReference type="EMBL" id="JAKWBI020000070">
    <property type="protein sequence ID" value="KAJ2903810.1"/>
    <property type="molecule type" value="Genomic_DNA"/>
</dbReference>
<evidence type="ECO:0000256" key="2">
    <source>
        <dbReference type="ARBA" id="ARBA00022679"/>
    </source>
</evidence>
<comment type="similarity">
    <text evidence="1">Belongs to the 1-acyl-sn-glycerol-3-phosphate acyltransferase family.</text>
</comment>
<evidence type="ECO:0000256" key="4">
    <source>
        <dbReference type="SAM" id="MobiDB-lite"/>
    </source>
</evidence>
<feature type="compositionally biased region" description="Gly residues" evidence="4">
    <location>
        <begin position="329"/>
        <end position="346"/>
    </location>
</feature>
<evidence type="ECO:0000256" key="3">
    <source>
        <dbReference type="ARBA" id="ARBA00023315"/>
    </source>
</evidence>
<dbReference type="InterPro" id="IPR032098">
    <property type="entry name" value="Acyltransf_C"/>
</dbReference>
<dbReference type="GO" id="GO:0012505">
    <property type="term" value="C:endomembrane system"/>
    <property type="evidence" value="ECO:0007669"/>
    <property type="project" value="TreeGrafter"/>
</dbReference>
<gene>
    <name evidence="6" type="ORF">MKZ38_009284</name>
</gene>
<proteinExistence type="inferred from homology"/>
<dbReference type="PANTHER" id="PTHR10983:SF24">
    <property type="entry name" value="1-ACYLGLYCEROL-3-PHOSPHATE O-ACYLTRANSFERASE 3, ISOFORM E-RELATED"/>
    <property type="match status" value="1"/>
</dbReference>
<feature type="region of interest" description="Disordered" evidence="4">
    <location>
        <begin position="323"/>
        <end position="347"/>
    </location>
</feature>
<reference evidence="6" key="1">
    <citation type="submission" date="2022-07" db="EMBL/GenBank/DDBJ databases">
        <title>Draft genome sequence of Zalerion maritima ATCC 34329, a (micro)plastics degrading marine fungus.</title>
        <authorList>
            <person name="Paco A."/>
            <person name="Goncalves M.F.M."/>
            <person name="Rocha-Santos T.A.P."/>
            <person name="Alves A."/>
        </authorList>
    </citation>
    <scope>NUCLEOTIDE SEQUENCE</scope>
    <source>
        <strain evidence="6">ATCC 34329</strain>
    </source>
</reference>
<keyword evidence="7" id="KW-1185">Reference proteome</keyword>
<organism evidence="6 7">
    <name type="scientific">Zalerion maritima</name>
    <dbReference type="NCBI Taxonomy" id="339359"/>
    <lineage>
        <taxon>Eukaryota</taxon>
        <taxon>Fungi</taxon>
        <taxon>Dikarya</taxon>
        <taxon>Ascomycota</taxon>
        <taxon>Pezizomycotina</taxon>
        <taxon>Sordariomycetes</taxon>
        <taxon>Lulworthiomycetidae</taxon>
        <taxon>Lulworthiales</taxon>
        <taxon>Lulworthiaceae</taxon>
        <taxon>Zalerion</taxon>
    </lineage>
</organism>
<dbReference type="InterPro" id="IPR002123">
    <property type="entry name" value="Plipid/glycerol_acylTrfase"/>
</dbReference>
<dbReference type="SUPFAM" id="SSF69593">
    <property type="entry name" value="Glycerol-3-phosphate (1)-acyltransferase"/>
    <property type="match status" value="1"/>
</dbReference>
<evidence type="ECO:0000313" key="6">
    <source>
        <dbReference type="EMBL" id="KAJ2903810.1"/>
    </source>
</evidence>
<keyword evidence="2" id="KW-0808">Transferase</keyword>
<dbReference type="SMART" id="SM00563">
    <property type="entry name" value="PlsC"/>
    <property type="match status" value="1"/>
</dbReference>
<dbReference type="Proteomes" id="UP001201980">
    <property type="component" value="Unassembled WGS sequence"/>
</dbReference>
<protein>
    <submittedName>
        <fullName evidence="6">Acyltransferase</fullName>
    </submittedName>
</protein>
<dbReference type="Pfam" id="PF16076">
    <property type="entry name" value="Acyltransf_C"/>
    <property type="match status" value="1"/>
</dbReference>
<dbReference type="GO" id="GO:0003841">
    <property type="term" value="F:1-acylglycerol-3-phosphate O-acyltransferase activity"/>
    <property type="evidence" value="ECO:0007669"/>
    <property type="project" value="TreeGrafter"/>
</dbReference>
<dbReference type="CDD" id="cd07990">
    <property type="entry name" value="LPLAT_LCLAT1-like"/>
    <property type="match status" value="1"/>
</dbReference>
<keyword evidence="3 6" id="KW-0012">Acyltransferase</keyword>
<name>A0AAD5RTF0_9PEZI</name>
<feature type="domain" description="Phospholipid/glycerol acyltransferase" evidence="5">
    <location>
        <begin position="174"/>
        <end position="296"/>
    </location>
</feature>
<dbReference type="Pfam" id="PF01553">
    <property type="entry name" value="Acyltransferase"/>
    <property type="match status" value="1"/>
</dbReference>